<keyword evidence="2" id="KW-1185">Reference proteome</keyword>
<reference evidence="1 2" key="1">
    <citation type="submission" date="2019-07" db="EMBL/GenBank/DDBJ databases">
        <title>Ln-dependent methylotrophs.</title>
        <authorList>
            <person name="Tani A."/>
        </authorList>
    </citation>
    <scope>NUCLEOTIDE SEQUENCE [LARGE SCALE GENOMIC DNA]</scope>
    <source>
        <strain evidence="1 2">SM12</strain>
    </source>
</reference>
<dbReference type="InterPro" id="IPR026286">
    <property type="entry name" value="MaiA/AMDase"/>
</dbReference>
<accession>A0A549TFA0</accession>
<dbReference type="AlphaFoldDB" id="A0A549TFA0"/>
<evidence type="ECO:0000313" key="2">
    <source>
        <dbReference type="Proteomes" id="UP000316801"/>
    </source>
</evidence>
<sequence length="267" mass="28505">MSGQIQHSLAIKYAHNEDKMRERHQSVYSFRAKLGLITPPTNTVNEAEWSRMLPEGVTFHTHRMPLHPDSSSEEGKAGLMRDLQSVCGLLKQARVDAIAYACTAGSMINPVESLPTALTAAVGVTAVTTSAAIVRGLRALGATVLSVATPYHEALNHHETVFLRENGFEVASLVGLGIGAGGPAEYVQIAETSLERITAHVRAAFVPGSDAILITCTDFPTLPLIATLEEEFGVPVVTSNQATLWAMLRAVGIDDRLSGCGRLAAQH</sequence>
<dbReference type="Proteomes" id="UP000316801">
    <property type="component" value="Unassembled WGS sequence"/>
</dbReference>
<name>A0A549TFA0_9HYPH</name>
<gene>
    <name evidence="1" type="ORF">FNA46_04385</name>
</gene>
<dbReference type="PANTHER" id="PTHR40267:SF1">
    <property type="entry name" value="BLR3294 PROTEIN"/>
    <property type="match status" value="1"/>
</dbReference>
<dbReference type="Pfam" id="PF17645">
    <property type="entry name" value="Amdase"/>
    <property type="match status" value="1"/>
</dbReference>
<evidence type="ECO:0000313" key="1">
    <source>
        <dbReference type="EMBL" id="TRL41183.1"/>
    </source>
</evidence>
<dbReference type="EMBL" id="VJMG01000010">
    <property type="protein sequence ID" value="TRL41183.1"/>
    <property type="molecule type" value="Genomic_DNA"/>
</dbReference>
<dbReference type="PIRSF" id="PIRSF015736">
    <property type="entry name" value="MI"/>
    <property type="match status" value="1"/>
</dbReference>
<proteinExistence type="predicted"/>
<dbReference type="InterPro" id="IPR053714">
    <property type="entry name" value="Iso_Racemase_Enz_sf"/>
</dbReference>
<evidence type="ECO:0008006" key="3">
    <source>
        <dbReference type="Google" id="ProtNLM"/>
    </source>
</evidence>
<organism evidence="1 2">
    <name type="scientific">Rhizobium straminoryzae</name>
    <dbReference type="NCBI Taxonomy" id="1387186"/>
    <lineage>
        <taxon>Bacteria</taxon>
        <taxon>Pseudomonadati</taxon>
        <taxon>Pseudomonadota</taxon>
        <taxon>Alphaproteobacteria</taxon>
        <taxon>Hyphomicrobiales</taxon>
        <taxon>Rhizobiaceae</taxon>
        <taxon>Rhizobium/Agrobacterium group</taxon>
        <taxon>Rhizobium</taxon>
    </lineage>
</organism>
<protein>
    <recommendedName>
        <fullName evidence="3">Maleate cis-trans isomerase</fullName>
    </recommendedName>
</protein>
<dbReference type="Gene3D" id="3.40.50.12500">
    <property type="match status" value="1"/>
</dbReference>
<dbReference type="PANTHER" id="PTHR40267">
    <property type="entry name" value="BLR3294 PROTEIN"/>
    <property type="match status" value="1"/>
</dbReference>
<comment type="caution">
    <text evidence="1">The sequence shown here is derived from an EMBL/GenBank/DDBJ whole genome shotgun (WGS) entry which is preliminary data.</text>
</comment>